<dbReference type="OrthoDB" id="2315679at2759"/>
<dbReference type="PANTHER" id="PTHR44329:SF288">
    <property type="entry name" value="MITOGEN-ACTIVATED PROTEIN KINASE KINASE KINASE 20"/>
    <property type="match status" value="1"/>
</dbReference>
<keyword evidence="3" id="KW-0418">Kinase</keyword>
<protein>
    <submittedName>
        <fullName evidence="6">Cdc15p</fullName>
    </submittedName>
</protein>
<dbReference type="SUPFAM" id="SSF56112">
    <property type="entry name" value="Protein kinase-like (PK-like)"/>
    <property type="match status" value="1"/>
</dbReference>
<evidence type="ECO:0000256" key="4">
    <source>
        <dbReference type="ARBA" id="ARBA00022840"/>
    </source>
</evidence>
<accession>A0A015IJZ5</accession>
<evidence type="ECO:0000313" key="6">
    <source>
        <dbReference type="EMBL" id="EXX57482.1"/>
    </source>
</evidence>
<keyword evidence="7" id="KW-1185">Reference proteome</keyword>
<sequence length="455" mass="53162">MYSWKRGSAQYQEYVSIFHINSTAEEEYNKTDDRVIYIEDLEKREEIYGTCWECKEPGTGELWCQSCNAKRFKENFKNWTSGNKDIDEFIQDSQLNAVSSKKCLEWITYEDLQDITYITRGGFGKVYSATWTKGFIIYWDIDNQEYYRSENVKVALKSLDDSFDTNLDLLNEIKSYLHMYTWDIIQYFGITQDPNSKEYMMVLEYCECGNLRNYLNENYMDIKLKIQYLFHIARGLQNIHDAKKVHGDLHIGNILLNMNRKHAYISDLGMCRQANNDKEGGYGVLPYMSPEILRGCQYTKAADIYSFGIVMNELMSEETPYSNIPHDHTLAVGICKGLRPNISEDIPKPLADLIVKCWDAKAENRPTAKELSHKLRKWRNEIRNMNGNFYSQIKGHKYIKRFNNENISKNISKNIETHPQAIYTSRLLSFKNLPEPVNSNDLVSECFDCVIDETA</sequence>
<dbReference type="InterPro" id="IPR001245">
    <property type="entry name" value="Ser-Thr/Tyr_kinase_cat_dom"/>
</dbReference>
<dbReference type="AlphaFoldDB" id="A0A015IJZ5"/>
<reference evidence="6 7" key="1">
    <citation type="submission" date="2014-02" db="EMBL/GenBank/DDBJ databases">
        <title>Single nucleus genome sequencing reveals high similarity among nuclei of an endomycorrhizal fungus.</title>
        <authorList>
            <person name="Lin K."/>
            <person name="Geurts R."/>
            <person name="Zhang Z."/>
            <person name="Limpens E."/>
            <person name="Saunders D.G."/>
            <person name="Mu D."/>
            <person name="Pang E."/>
            <person name="Cao H."/>
            <person name="Cha H."/>
            <person name="Lin T."/>
            <person name="Zhou Q."/>
            <person name="Shang Y."/>
            <person name="Li Y."/>
            <person name="Ivanov S."/>
            <person name="Sharma T."/>
            <person name="Velzen R.V."/>
            <person name="Ruijter N.D."/>
            <person name="Aanen D.K."/>
            <person name="Win J."/>
            <person name="Kamoun S."/>
            <person name="Bisseling T."/>
            <person name="Huang S."/>
        </authorList>
    </citation>
    <scope>NUCLEOTIDE SEQUENCE [LARGE SCALE GENOMIC DNA]</scope>
    <source>
        <strain evidence="7">DAOM197198w</strain>
    </source>
</reference>
<evidence type="ECO:0000256" key="1">
    <source>
        <dbReference type="ARBA" id="ARBA00022679"/>
    </source>
</evidence>
<dbReference type="Gene3D" id="1.10.510.10">
    <property type="entry name" value="Transferase(Phosphotransferase) domain 1"/>
    <property type="match status" value="1"/>
</dbReference>
<evidence type="ECO:0000256" key="3">
    <source>
        <dbReference type="ARBA" id="ARBA00022777"/>
    </source>
</evidence>
<feature type="domain" description="Protein kinase" evidence="5">
    <location>
        <begin position="112"/>
        <end position="376"/>
    </location>
</feature>
<proteinExistence type="predicted"/>
<dbReference type="HOGENOM" id="CLU_000288_7_34_1"/>
<dbReference type="Pfam" id="PF07714">
    <property type="entry name" value="PK_Tyr_Ser-Thr"/>
    <property type="match status" value="1"/>
</dbReference>
<organism evidence="6 7">
    <name type="scientific">Rhizophagus irregularis (strain DAOM 197198w)</name>
    <name type="common">Glomus intraradices</name>
    <dbReference type="NCBI Taxonomy" id="1432141"/>
    <lineage>
        <taxon>Eukaryota</taxon>
        <taxon>Fungi</taxon>
        <taxon>Fungi incertae sedis</taxon>
        <taxon>Mucoromycota</taxon>
        <taxon>Glomeromycotina</taxon>
        <taxon>Glomeromycetes</taxon>
        <taxon>Glomerales</taxon>
        <taxon>Glomeraceae</taxon>
        <taxon>Rhizophagus</taxon>
    </lineage>
</organism>
<comment type="caution">
    <text evidence="6">The sequence shown here is derived from an EMBL/GenBank/DDBJ whole genome shotgun (WGS) entry which is preliminary data.</text>
</comment>
<keyword evidence="1" id="KW-0808">Transferase</keyword>
<dbReference type="PANTHER" id="PTHR44329">
    <property type="entry name" value="SERINE/THREONINE-PROTEIN KINASE TNNI3K-RELATED"/>
    <property type="match status" value="1"/>
</dbReference>
<gene>
    <name evidence="6" type="ORF">RirG_206740</name>
</gene>
<dbReference type="InterPro" id="IPR011009">
    <property type="entry name" value="Kinase-like_dom_sf"/>
</dbReference>
<evidence type="ECO:0000313" key="7">
    <source>
        <dbReference type="Proteomes" id="UP000022910"/>
    </source>
</evidence>
<keyword evidence="4" id="KW-0067">ATP-binding</keyword>
<dbReference type="PROSITE" id="PS50011">
    <property type="entry name" value="PROTEIN_KINASE_DOM"/>
    <property type="match status" value="1"/>
</dbReference>
<dbReference type="InterPro" id="IPR000719">
    <property type="entry name" value="Prot_kinase_dom"/>
</dbReference>
<dbReference type="EMBL" id="JEMT01027363">
    <property type="protein sequence ID" value="EXX57482.1"/>
    <property type="molecule type" value="Genomic_DNA"/>
</dbReference>
<keyword evidence="2" id="KW-0547">Nucleotide-binding</keyword>
<dbReference type="GO" id="GO:0005524">
    <property type="term" value="F:ATP binding"/>
    <property type="evidence" value="ECO:0007669"/>
    <property type="project" value="UniProtKB-KW"/>
</dbReference>
<dbReference type="GO" id="GO:0004674">
    <property type="term" value="F:protein serine/threonine kinase activity"/>
    <property type="evidence" value="ECO:0007669"/>
    <property type="project" value="TreeGrafter"/>
</dbReference>
<dbReference type="Proteomes" id="UP000022910">
    <property type="component" value="Unassembled WGS sequence"/>
</dbReference>
<dbReference type="InterPro" id="IPR051681">
    <property type="entry name" value="Ser/Thr_Kinases-Pseudokinases"/>
</dbReference>
<evidence type="ECO:0000259" key="5">
    <source>
        <dbReference type="PROSITE" id="PS50011"/>
    </source>
</evidence>
<name>A0A015IJZ5_RHIIW</name>
<evidence type="ECO:0000256" key="2">
    <source>
        <dbReference type="ARBA" id="ARBA00022741"/>
    </source>
</evidence>